<dbReference type="Pfam" id="PF08448">
    <property type="entry name" value="PAS_4"/>
    <property type="match status" value="1"/>
</dbReference>
<keyword evidence="9" id="KW-1185">Reference proteome</keyword>
<dbReference type="SMART" id="SM00382">
    <property type="entry name" value="AAA"/>
    <property type="match status" value="1"/>
</dbReference>
<dbReference type="InterPro" id="IPR013656">
    <property type="entry name" value="PAS_4"/>
</dbReference>
<protein>
    <submittedName>
        <fullName evidence="8">PAS domain S-box-containing protein</fullName>
    </submittedName>
</protein>
<dbReference type="Pfam" id="PF25601">
    <property type="entry name" value="AAA_lid_14"/>
    <property type="match status" value="1"/>
</dbReference>
<dbReference type="InterPro" id="IPR025943">
    <property type="entry name" value="Sigma_54_int_dom_ATP-bd_2"/>
</dbReference>
<dbReference type="OrthoDB" id="9803970at2"/>
<keyword evidence="2" id="KW-0067">ATP-binding</keyword>
<dbReference type="InterPro" id="IPR002197">
    <property type="entry name" value="HTH_Fis"/>
</dbReference>
<dbReference type="InterPro" id="IPR000014">
    <property type="entry name" value="PAS"/>
</dbReference>
<dbReference type="InterPro" id="IPR035965">
    <property type="entry name" value="PAS-like_dom_sf"/>
</dbReference>
<dbReference type="PROSITE" id="PS00688">
    <property type="entry name" value="SIGMA54_INTERACT_3"/>
    <property type="match status" value="1"/>
</dbReference>
<dbReference type="SUPFAM" id="SSF55781">
    <property type="entry name" value="GAF domain-like"/>
    <property type="match status" value="1"/>
</dbReference>
<evidence type="ECO:0000259" key="6">
    <source>
        <dbReference type="PROSITE" id="PS50045"/>
    </source>
</evidence>
<dbReference type="InterPro" id="IPR025944">
    <property type="entry name" value="Sigma_54_int_dom_CS"/>
</dbReference>
<dbReference type="InterPro" id="IPR003018">
    <property type="entry name" value="GAF"/>
</dbReference>
<dbReference type="PRINTS" id="PR01590">
    <property type="entry name" value="HTHFIS"/>
</dbReference>
<dbReference type="Proteomes" id="UP000184529">
    <property type="component" value="Unassembled WGS sequence"/>
</dbReference>
<dbReference type="CDD" id="cd00009">
    <property type="entry name" value="AAA"/>
    <property type="match status" value="1"/>
</dbReference>
<proteinExistence type="predicted"/>
<dbReference type="PANTHER" id="PTHR32071">
    <property type="entry name" value="TRANSCRIPTIONAL REGULATORY PROTEIN"/>
    <property type="match status" value="1"/>
</dbReference>
<dbReference type="InterPro" id="IPR025662">
    <property type="entry name" value="Sigma_54_int_dom_ATP-bd_1"/>
</dbReference>
<keyword evidence="3" id="KW-0805">Transcription regulation</keyword>
<gene>
    <name evidence="8" type="ORF">SAMN02745219_00672</name>
</gene>
<evidence type="ECO:0000256" key="3">
    <source>
        <dbReference type="ARBA" id="ARBA00023015"/>
    </source>
</evidence>
<accession>A0A1M6CGG3</accession>
<dbReference type="InterPro" id="IPR003593">
    <property type="entry name" value="AAA+_ATPase"/>
</dbReference>
<dbReference type="SUPFAM" id="SSF52540">
    <property type="entry name" value="P-loop containing nucleoside triphosphate hydrolases"/>
    <property type="match status" value="1"/>
</dbReference>
<reference evidence="9" key="1">
    <citation type="submission" date="2016-11" db="EMBL/GenBank/DDBJ databases">
        <authorList>
            <person name="Varghese N."/>
            <person name="Submissions S."/>
        </authorList>
    </citation>
    <scope>NUCLEOTIDE SEQUENCE [LARGE SCALE GENOMIC DNA]</scope>
    <source>
        <strain evidence="9">DSM 16057</strain>
    </source>
</reference>
<evidence type="ECO:0000256" key="2">
    <source>
        <dbReference type="ARBA" id="ARBA00022840"/>
    </source>
</evidence>
<dbReference type="SUPFAM" id="SSF46689">
    <property type="entry name" value="Homeodomain-like"/>
    <property type="match status" value="1"/>
</dbReference>
<dbReference type="Gene3D" id="1.10.10.60">
    <property type="entry name" value="Homeodomain-like"/>
    <property type="match status" value="1"/>
</dbReference>
<dbReference type="Gene3D" id="3.30.450.20">
    <property type="entry name" value="PAS domain"/>
    <property type="match status" value="1"/>
</dbReference>
<dbReference type="Gene3D" id="3.30.450.40">
    <property type="match status" value="1"/>
</dbReference>
<dbReference type="GO" id="GO:0005524">
    <property type="term" value="F:ATP binding"/>
    <property type="evidence" value="ECO:0007669"/>
    <property type="project" value="UniProtKB-KW"/>
</dbReference>
<dbReference type="InterPro" id="IPR029016">
    <property type="entry name" value="GAF-like_dom_sf"/>
</dbReference>
<dbReference type="InterPro" id="IPR002078">
    <property type="entry name" value="Sigma_54_int"/>
</dbReference>
<dbReference type="PROSITE" id="PS50112">
    <property type="entry name" value="PAS"/>
    <property type="match status" value="1"/>
</dbReference>
<feature type="domain" description="PAS" evidence="7">
    <location>
        <begin position="216"/>
        <end position="260"/>
    </location>
</feature>
<feature type="domain" description="Sigma-54 factor interaction" evidence="6">
    <location>
        <begin position="346"/>
        <end position="576"/>
    </location>
</feature>
<evidence type="ECO:0000256" key="4">
    <source>
        <dbReference type="ARBA" id="ARBA00023125"/>
    </source>
</evidence>
<dbReference type="SUPFAM" id="SSF55785">
    <property type="entry name" value="PYP-like sensor domain (PAS domain)"/>
    <property type="match status" value="1"/>
</dbReference>
<dbReference type="AlphaFoldDB" id="A0A1M6CGG3"/>
<dbReference type="GO" id="GO:0006355">
    <property type="term" value="P:regulation of DNA-templated transcription"/>
    <property type="evidence" value="ECO:0007669"/>
    <property type="project" value="InterPro"/>
</dbReference>
<evidence type="ECO:0000259" key="7">
    <source>
        <dbReference type="PROSITE" id="PS50112"/>
    </source>
</evidence>
<evidence type="ECO:0000256" key="5">
    <source>
        <dbReference type="ARBA" id="ARBA00023163"/>
    </source>
</evidence>
<sequence>MVPVQEELRAAWHAFVAGNEDGLQMLRPVVRESWERCRRAGVNPYQKVVLTVLDPEALAARREKNREWLEIARPVMETLYRFVAGSGFVVAVADCEGYLLEVIGDPEVVQAIAKGNFVPGANWSEPSAGTNSVGTALIMNQPLQIFSYEHYCICSHRWTCSAAPIHDPDGNLIGVLDMTGSFEKVHPHTLGMVVAGADAIERQMAMKRAWRERDLANRVREALMESISEGILATDCNRRVIHMNQEAARLLGTKKEKAVGVDVWKVLGGEGADWESIVSGQKFITDRELDVTTPFGTVKLTVTSRPIRGNDGQCEGIVMILNEITRARKLTQRMSGAVARLTFDDMVGEDHKFRESLRLARAAASSDSTVLLLGESGTGKDILAQAIHNASQRAKGPFVAINCGAIPRDLIGSELFGYTEGAFTGARKGGSPGKFELADGGTIFLDEIGDMPLELQTTLLRVLEQKAITRIGGSTVLPVNVRVIAATNRDLAAEVERGNFRRDLYYRLNVVTIRLIPLRERQGDIELLLWHFLERLGKRMGKHVLSVDERVWPLVKAYPWPGNVRELQNVVERALHLAGGLTLRPEHLPEEIRRVQDNLQARKDLLPVPDYEKQVILKLLEENKGNLSRVANQLGIARTTLYRRMAKYGLRCDRDQYNRTNQ</sequence>
<dbReference type="PANTHER" id="PTHR32071:SF57">
    <property type="entry name" value="C4-DICARBOXYLATE TRANSPORT TRANSCRIPTIONAL REGULATORY PROTEIN DCTD"/>
    <property type="match status" value="1"/>
</dbReference>
<keyword evidence="5" id="KW-0804">Transcription</keyword>
<dbReference type="Gene3D" id="1.10.8.60">
    <property type="match status" value="1"/>
</dbReference>
<evidence type="ECO:0000256" key="1">
    <source>
        <dbReference type="ARBA" id="ARBA00022741"/>
    </source>
</evidence>
<dbReference type="STRING" id="1121432.SAMN02745219_00672"/>
<dbReference type="InterPro" id="IPR027417">
    <property type="entry name" value="P-loop_NTPase"/>
</dbReference>
<dbReference type="PROSITE" id="PS00675">
    <property type="entry name" value="SIGMA54_INTERACT_1"/>
    <property type="match status" value="1"/>
</dbReference>
<dbReference type="InterPro" id="IPR009057">
    <property type="entry name" value="Homeodomain-like_sf"/>
</dbReference>
<dbReference type="PROSITE" id="PS50045">
    <property type="entry name" value="SIGMA54_INTERACT_4"/>
    <property type="match status" value="1"/>
</dbReference>
<organism evidence="8 9">
    <name type="scientific">Desulfofundulus thermosubterraneus DSM 16057</name>
    <dbReference type="NCBI Taxonomy" id="1121432"/>
    <lineage>
        <taxon>Bacteria</taxon>
        <taxon>Bacillati</taxon>
        <taxon>Bacillota</taxon>
        <taxon>Clostridia</taxon>
        <taxon>Eubacteriales</taxon>
        <taxon>Peptococcaceae</taxon>
        <taxon>Desulfofundulus</taxon>
    </lineage>
</organism>
<dbReference type="Pfam" id="PF01590">
    <property type="entry name" value="GAF"/>
    <property type="match status" value="1"/>
</dbReference>
<dbReference type="EMBL" id="FQZM01000007">
    <property type="protein sequence ID" value="SHI60097.1"/>
    <property type="molecule type" value="Genomic_DNA"/>
</dbReference>
<dbReference type="Pfam" id="PF00158">
    <property type="entry name" value="Sigma54_activat"/>
    <property type="match status" value="1"/>
</dbReference>
<evidence type="ECO:0000313" key="9">
    <source>
        <dbReference type="Proteomes" id="UP000184529"/>
    </source>
</evidence>
<dbReference type="FunFam" id="3.40.50.300:FF:000006">
    <property type="entry name" value="DNA-binding transcriptional regulator NtrC"/>
    <property type="match status" value="1"/>
</dbReference>
<keyword evidence="4" id="KW-0238">DNA-binding</keyword>
<keyword evidence="1" id="KW-0547">Nucleotide-binding</keyword>
<dbReference type="CDD" id="cd00130">
    <property type="entry name" value="PAS"/>
    <property type="match status" value="1"/>
</dbReference>
<name>A0A1M6CGG3_9FIRM</name>
<dbReference type="NCBIfam" id="TIGR00229">
    <property type="entry name" value="sensory_box"/>
    <property type="match status" value="1"/>
</dbReference>
<evidence type="ECO:0000313" key="8">
    <source>
        <dbReference type="EMBL" id="SHI60097.1"/>
    </source>
</evidence>
<dbReference type="RefSeq" id="WP_072867349.1">
    <property type="nucleotide sequence ID" value="NZ_FQZM01000007.1"/>
</dbReference>
<dbReference type="Gene3D" id="3.40.50.300">
    <property type="entry name" value="P-loop containing nucleotide triphosphate hydrolases"/>
    <property type="match status" value="1"/>
</dbReference>
<dbReference type="Pfam" id="PF02954">
    <property type="entry name" value="HTH_8"/>
    <property type="match status" value="1"/>
</dbReference>
<dbReference type="InterPro" id="IPR058031">
    <property type="entry name" value="AAA_lid_NorR"/>
</dbReference>
<dbReference type="GO" id="GO:0043565">
    <property type="term" value="F:sequence-specific DNA binding"/>
    <property type="evidence" value="ECO:0007669"/>
    <property type="project" value="InterPro"/>
</dbReference>
<dbReference type="PROSITE" id="PS00676">
    <property type="entry name" value="SIGMA54_INTERACT_2"/>
    <property type="match status" value="1"/>
</dbReference>